<gene>
    <name evidence="1" type="ORF">Zm00014a_014438</name>
</gene>
<reference evidence="1" key="1">
    <citation type="journal article" date="2018" name="Nat. Genet.">
        <title>Extensive intraspecific gene order and gene structural variations between Mo17 and other maize genomes.</title>
        <authorList>
            <person name="Sun S."/>
            <person name="Zhou Y."/>
            <person name="Chen J."/>
            <person name="Shi J."/>
            <person name="Zhao H."/>
            <person name="Zhao H."/>
            <person name="Song W."/>
            <person name="Zhang M."/>
            <person name="Cui Y."/>
            <person name="Dong X."/>
            <person name="Liu H."/>
            <person name="Ma X."/>
            <person name="Jiao Y."/>
            <person name="Wang B."/>
            <person name="Wei X."/>
            <person name="Stein J.C."/>
            <person name="Glaubitz J.C."/>
            <person name="Lu F."/>
            <person name="Yu G."/>
            <person name="Liang C."/>
            <person name="Fengler K."/>
            <person name="Li B."/>
            <person name="Rafalski A."/>
            <person name="Schnable P.S."/>
            <person name="Ware D.H."/>
            <person name="Buckler E.S."/>
            <person name="Lai J."/>
        </authorList>
    </citation>
    <scope>NUCLEOTIDE SEQUENCE [LARGE SCALE GENOMIC DNA]</scope>
    <source>
        <tissue evidence="1">Seedling</tissue>
    </source>
</reference>
<dbReference type="Proteomes" id="UP000251960">
    <property type="component" value="Chromosome 8"/>
</dbReference>
<protein>
    <submittedName>
        <fullName evidence="1">Uncharacterized protein</fullName>
    </submittedName>
</protein>
<dbReference type="AlphaFoldDB" id="A0A3L6DTW0"/>
<comment type="caution">
    <text evidence="1">The sequence shown here is derived from an EMBL/GenBank/DDBJ whole genome shotgun (WGS) entry which is preliminary data.</text>
</comment>
<accession>A0A3L6DTW0</accession>
<organism evidence="1">
    <name type="scientific">Zea mays</name>
    <name type="common">Maize</name>
    <dbReference type="NCBI Taxonomy" id="4577"/>
    <lineage>
        <taxon>Eukaryota</taxon>
        <taxon>Viridiplantae</taxon>
        <taxon>Streptophyta</taxon>
        <taxon>Embryophyta</taxon>
        <taxon>Tracheophyta</taxon>
        <taxon>Spermatophyta</taxon>
        <taxon>Magnoliopsida</taxon>
        <taxon>Liliopsida</taxon>
        <taxon>Poales</taxon>
        <taxon>Poaceae</taxon>
        <taxon>PACMAD clade</taxon>
        <taxon>Panicoideae</taxon>
        <taxon>Andropogonodae</taxon>
        <taxon>Andropogoneae</taxon>
        <taxon>Tripsacinae</taxon>
        <taxon>Zea</taxon>
    </lineage>
</organism>
<proteinExistence type="predicted"/>
<feature type="non-terminal residue" evidence="1">
    <location>
        <position position="1"/>
    </location>
</feature>
<evidence type="ECO:0000313" key="1">
    <source>
        <dbReference type="EMBL" id="PWZ12146.1"/>
    </source>
</evidence>
<sequence>RGCIEPRTFSPVKRLLTTASGLYFYLTTKGRCLNYVKIIQPLFQIINRSSFSIHIVFSMHLDIHYI</sequence>
<dbReference type="EMBL" id="NCVQ01000009">
    <property type="protein sequence ID" value="PWZ12146.1"/>
    <property type="molecule type" value="Genomic_DNA"/>
</dbReference>
<name>A0A3L6DTW0_MAIZE</name>